<protein>
    <submittedName>
        <fullName evidence="3">Cytochrome</fullName>
    </submittedName>
</protein>
<dbReference type="InterPro" id="IPR036396">
    <property type="entry name" value="Cyt_P450_sf"/>
</dbReference>
<keyword evidence="2" id="KW-0479">Metal-binding</keyword>
<dbReference type="EMBL" id="QKXQ01000676">
    <property type="protein sequence ID" value="REH89575.1"/>
    <property type="molecule type" value="Genomic_DNA"/>
</dbReference>
<dbReference type="PANTHER" id="PTHR46696:SF3">
    <property type="entry name" value="PULCHERRIMINIC ACID SYNTHASE"/>
    <property type="match status" value="1"/>
</dbReference>
<dbReference type="GO" id="GO:0005506">
    <property type="term" value="F:iron ion binding"/>
    <property type="evidence" value="ECO:0007669"/>
    <property type="project" value="InterPro"/>
</dbReference>
<comment type="similarity">
    <text evidence="1 2">Belongs to the cytochrome P450 family.</text>
</comment>
<keyword evidence="2" id="KW-0560">Oxidoreductase</keyword>
<proteinExistence type="inferred from homology"/>
<organism evidence="3 4">
    <name type="scientific">Staphylococcus felis</name>
    <dbReference type="NCBI Taxonomy" id="46127"/>
    <lineage>
        <taxon>Bacteria</taxon>
        <taxon>Bacillati</taxon>
        <taxon>Bacillota</taxon>
        <taxon>Bacilli</taxon>
        <taxon>Bacillales</taxon>
        <taxon>Staphylococcaceae</taxon>
        <taxon>Staphylococcus</taxon>
    </lineage>
</organism>
<name>A0A3E0IL05_9STAP</name>
<keyword evidence="2" id="KW-0503">Monooxygenase</keyword>
<keyword evidence="2" id="KW-0349">Heme</keyword>
<dbReference type="AlphaFoldDB" id="A0A3E0IL05"/>
<reference evidence="3 4" key="1">
    <citation type="journal article" date="2018" name="Vet. Microbiol.">
        <title>Characterisation of Staphylococcus felis isolated from cats using whole genome sequencing.</title>
        <authorList>
            <person name="Worthing K."/>
            <person name="Pang S."/>
            <person name="Trott D.J."/>
            <person name="Abraham S."/>
            <person name="Coombs G.W."/>
            <person name="Jordan D."/>
            <person name="McIntyre L."/>
            <person name="Davies M.R."/>
            <person name="Norris J."/>
        </authorList>
    </citation>
    <scope>NUCLEOTIDE SEQUENCE [LARGE SCALE GENOMIC DNA]</scope>
    <source>
        <strain evidence="3 4">F9</strain>
    </source>
</reference>
<dbReference type="GO" id="GO:0004497">
    <property type="term" value="F:monooxygenase activity"/>
    <property type="evidence" value="ECO:0007669"/>
    <property type="project" value="UniProtKB-KW"/>
</dbReference>
<gene>
    <name evidence="3" type="ORF">DOS83_13205</name>
</gene>
<dbReference type="Gene3D" id="1.10.630.10">
    <property type="entry name" value="Cytochrome P450"/>
    <property type="match status" value="1"/>
</dbReference>
<sequence length="399" mass="45719">MLKVSKSIFDKEYKINPISYFQFFRENDPVHYEKSVNAYFISNYKDVKYVLQNNDTFTTKTLAERAEPVMKDRVLAQMSGHEHKSKKKAILKGITGKYLENLMPILEKRTNDIINQFINKKEIDIVNDFGKVFAVQSSMDLLGINIKDSEQIREWHNGIAKFITSFNLSKEDIKYSMDCSDKLEEYLMPLIEERKNSKKADLISLLHEYKDAKNEITDTEILALSLNILLAATEPVDKTLAYLFYNLLNNPDQYQDVIDNPKLLRSAITETLRFNSPVQLIPRQLSESCTLHNTNLKAGDTVICMIGAANRDPKAYTNPDIFNIHRKSQSNNPFTSHSQNLSFGSGVHTCVGASFSLIQLEMVAKIILKRLKHIKLKTVRLEETGIYTRGPKSMVISFN</sequence>
<dbReference type="PRINTS" id="PR00359">
    <property type="entry name" value="BP450"/>
</dbReference>
<evidence type="ECO:0000256" key="2">
    <source>
        <dbReference type="RuleBase" id="RU000461"/>
    </source>
</evidence>
<evidence type="ECO:0000256" key="1">
    <source>
        <dbReference type="ARBA" id="ARBA00010617"/>
    </source>
</evidence>
<dbReference type="OrthoDB" id="3861479at2"/>
<dbReference type="GO" id="GO:0046148">
    <property type="term" value="P:pigment biosynthetic process"/>
    <property type="evidence" value="ECO:0007669"/>
    <property type="project" value="InterPro"/>
</dbReference>
<dbReference type="InterPro" id="IPR002397">
    <property type="entry name" value="Cyt_P450_B"/>
</dbReference>
<dbReference type="InterPro" id="IPR017972">
    <property type="entry name" value="Cyt_P450_CS"/>
</dbReference>
<dbReference type="Pfam" id="PF00067">
    <property type="entry name" value="p450"/>
    <property type="match status" value="1"/>
</dbReference>
<dbReference type="PANTHER" id="PTHR46696">
    <property type="entry name" value="P450, PUTATIVE (EUROFUNG)-RELATED"/>
    <property type="match status" value="1"/>
</dbReference>
<evidence type="ECO:0000313" key="4">
    <source>
        <dbReference type="Proteomes" id="UP000256562"/>
    </source>
</evidence>
<dbReference type="InterPro" id="IPR030904">
    <property type="entry name" value="CypX"/>
</dbReference>
<dbReference type="GO" id="GO:0016705">
    <property type="term" value="F:oxidoreductase activity, acting on paired donors, with incorporation or reduction of molecular oxygen"/>
    <property type="evidence" value="ECO:0007669"/>
    <property type="project" value="InterPro"/>
</dbReference>
<dbReference type="PROSITE" id="PS00086">
    <property type="entry name" value="CYTOCHROME_P450"/>
    <property type="match status" value="1"/>
</dbReference>
<accession>A0A3E0IL05</accession>
<evidence type="ECO:0000313" key="3">
    <source>
        <dbReference type="EMBL" id="REH89575.1"/>
    </source>
</evidence>
<keyword evidence="2" id="KW-0408">Iron</keyword>
<dbReference type="GO" id="GO:0020037">
    <property type="term" value="F:heme binding"/>
    <property type="evidence" value="ECO:0007669"/>
    <property type="project" value="InterPro"/>
</dbReference>
<dbReference type="InterPro" id="IPR001128">
    <property type="entry name" value="Cyt_P450"/>
</dbReference>
<dbReference type="SUPFAM" id="SSF48264">
    <property type="entry name" value="Cytochrome P450"/>
    <property type="match status" value="1"/>
</dbReference>
<comment type="caution">
    <text evidence="3">The sequence shown here is derived from an EMBL/GenBank/DDBJ whole genome shotgun (WGS) entry which is preliminary data.</text>
</comment>
<dbReference type="RefSeq" id="WP_116095351.1">
    <property type="nucleotide sequence ID" value="NZ_QKXQ01000676.1"/>
</dbReference>
<dbReference type="Proteomes" id="UP000256562">
    <property type="component" value="Unassembled WGS sequence"/>
</dbReference>
<dbReference type="NCBIfam" id="TIGR04538">
    <property type="entry name" value="P450_cycloAA_1"/>
    <property type="match status" value="1"/>
</dbReference>